<feature type="transmembrane region" description="Helical" evidence="7">
    <location>
        <begin position="66"/>
        <end position="86"/>
    </location>
</feature>
<keyword evidence="3 6" id="KW-0378">Hydrolase</keyword>
<keyword evidence="4 6" id="KW-0862">Zinc</keyword>
<evidence type="ECO:0000256" key="1">
    <source>
        <dbReference type="ARBA" id="ARBA00022670"/>
    </source>
</evidence>
<keyword evidence="2" id="KW-0479">Metal-binding</keyword>
<keyword evidence="7" id="KW-1133">Transmembrane helix</keyword>
<evidence type="ECO:0000256" key="5">
    <source>
        <dbReference type="ARBA" id="ARBA00023049"/>
    </source>
</evidence>
<evidence type="ECO:0000256" key="6">
    <source>
        <dbReference type="RuleBase" id="RU003983"/>
    </source>
</evidence>
<evidence type="ECO:0000256" key="3">
    <source>
        <dbReference type="ARBA" id="ARBA00022801"/>
    </source>
</evidence>
<keyword evidence="5 6" id="KW-0482">Metalloprotease</keyword>
<sequence>MTAATTVLQDDGKASWQLNKQLVTKFIYGSFVFSLVLQAVASLAQILHLYQNHRPGLTFLDYVMDWSSMALSLVGIVTMLFYFIIFKRHGVAKVWKWACAGEMADKPLWVRSARFYSAWTLFWLLGTYLLMVVGTTGTSNMVIMAQYLLDSALCVALGLLLLKVSSWPRRHLACFVFCAAALLVDLLILEKILFVLRFAPALPRIPSNEEIFKLAEHQNFDTSRVRTLNITNAFYASSIFSEIIVIGGPLLALNGPDQTVAIMAHELGHRANRHNLKRMGMDLITETLCNAALFYFVIPNAEIFSLFGFESEPVIAALPIMDIFRGVASTLFQPVYMALSISHEYEADAYAVKLGHGKGLKEFFGALGENRTASKIFEYVFLSHPSNEHRVEAANALMNEKSA</sequence>
<keyword evidence="1 6" id="KW-0645">Protease</keyword>
<dbReference type="OrthoDB" id="360839at2759"/>
<gene>
    <name evidence="9" type="ORF">PSACC_00383</name>
</gene>
<evidence type="ECO:0000259" key="8">
    <source>
        <dbReference type="Pfam" id="PF01435"/>
    </source>
</evidence>
<name>A0A2H9TPT5_9FUNG</name>
<protein>
    <recommendedName>
        <fullName evidence="8">Peptidase M48 domain-containing protein</fullName>
    </recommendedName>
</protein>
<dbReference type="GO" id="GO:0046872">
    <property type="term" value="F:metal ion binding"/>
    <property type="evidence" value="ECO:0007669"/>
    <property type="project" value="UniProtKB-KW"/>
</dbReference>
<reference evidence="9 10" key="1">
    <citation type="submission" date="2016-10" db="EMBL/GenBank/DDBJ databases">
        <title>The genome of Paramicrosporidium saccamoebae is the missing link in understanding Cryptomycota and Microsporidia evolution.</title>
        <authorList>
            <person name="Quandt C.A."/>
            <person name="Beaudet D."/>
            <person name="Corsaro D."/>
            <person name="Michel R."/>
            <person name="Corradi N."/>
            <person name="James T."/>
        </authorList>
    </citation>
    <scope>NUCLEOTIDE SEQUENCE [LARGE SCALE GENOMIC DNA]</scope>
    <source>
        <strain evidence="9 10">KSL3</strain>
    </source>
</reference>
<proteinExistence type="inferred from homology"/>
<comment type="caution">
    <text evidence="9">The sequence shown here is derived from an EMBL/GenBank/DDBJ whole genome shotgun (WGS) entry which is preliminary data.</text>
</comment>
<keyword evidence="7" id="KW-0812">Transmembrane</keyword>
<dbReference type="PANTHER" id="PTHR10120">
    <property type="entry name" value="CAAX PRENYL PROTEASE 1"/>
    <property type="match status" value="1"/>
</dbReference>
<comment type="similarity">
    <text evidence="6">Belongs to the peptidase M48 family.</text>
</comment>
<feature type="domain" description="Peptidase M48" evidence="8">
    <location>
        <begin position="220"/>
        <end position="396"/>
    </location>
</feature>
<dbReference type="GO" id="GO:0006508">
    <property type="term" value="P:proteolysis"/>
    <property type="evidence" value="ECO:0007669"/>
    <property type="project" value="UniProtKB-KW"/>
</dbReference>
<feature type="transmembrane region" description="Helical" evidence="7">
    <location>
        <begin position="26"/>
        <end position="46"/>
    </location>
</feature>
<feature type="transmembrane region" description="Helical" evidence="7">
    <location>
        <begin position="141"/>
        <end position="162"/>
    </location>
</feature>
<evidence type="ECO:0000256" key="4">
    <source>
        <dbReference type="ARBA" id="ARBA00022833"/>
    </source>
</evidence>
<dbReference type="GO" id="GO:0004222">
    <property type="term" value="F:metalloendopeptidase activity"/>
    <property type="evidence" value="ECO:0007669"/>
    <property type="project" value="InterPro"/>
</dbReference>
<dbReference type="InterPro" id="IPR001915">
    <property type="entry name" value="Peptidase_M48"/>
</dbReference>
<dbReference type="EMBL" id="MTSL01000041">
    <property type="protein sequence ID" value="PJF19754.1"/>
    <property type="molecule type" value="Genomic_DNA"/>
</dbReference>
<dbReference type="Pfam" id="PF01435">
    <property type="entry name" value="Peptidase_M48"/>
    <property type="match status" value="1"/>
</dbReference>
<evidence type="ECO:0000256" key="7">
    <source>
        <dbReference type="SAM" id="Phobius"/>
    </source>
</evidence>
<keyword evidence="10" id="KW-1185">Reference proteome</keyword>
<dbReference type="Gene3D" id="3.30.2010.10">
    <property type="entry name" value="Metalloproteases ('zincins'), catalytic domain"/>
    <property type="match status" value="1"/>
</dbReference>
<dbReference type="STRING" id="1246581.A0A2H9TPT5"/>
<evidence type="ECO:0000256" key="2">
    <source>
        <dbReference type="ARBA" id="ARBA00022723"/>
    </source>
</evidence>
<keyword evidence="7" id="KW-0472">Membrane</keyword>
<evidence type="ECO:0000313" key="10">
    <source>
        <dbReference type="Proteomes" id="UP000240830"/>
    </source>
</evidence>
<feature type="transmembrane region" description="Helical" evidence="7">
    <location>
        <begin position="174"/>
        <end position="196"/>
    </location>
</feature>
<dbReference type="AlphaFoldDB" id="A0A2H9TPT5"/>
<accession>A0A2H9TPT5</accession>
<dbReference type="Proteomes" id="UP000240830">
    <property type="component" value="Unassembled WGS sequence"/>
</dbReference>
<organism evidence="9 10">
    <name type="scientific">Paramicrosporidium saccamoebae</name>
    <dbReference type="NCBI Taxonomy" id="1246581"/>
    <lineage>
        <taxon>Eukaryota</taxon>
        <taxon>Fungi</taxon>
        <taxon>Fungi incertae sedis</taxon>
        <taxon>Cryptomycota</taxon>
        <taxon>Cryptomycota incertae sedis</taxon>
        <taxon>Paramicrosporidium</taxon>
    </lineage>
</organism>
<feature type="transmembrane region" description="Helical" evidence="7">
    <location>
        <begin position="115"/>
        <end position="135"/>
    </location>
</feature>
<comment type="cofactor">
    <cofactor evidence="6">
        <name>Zn(2+)</name>
        <dbReference type="ChEBI" id="CHEBI:29105"/>
    </cofactor>
    <text evidence="6">Binds 1 zinc ion per subunit.</text>
</comment>
<evidence type="ECO:0000313" key="9">
    <source>
        <dbReference type="EMBL" id="PJF19754.1"/>
    </source>
</evidence>